<name>A0A1I8F5E7_9PLAT</name>
<dbReference type="Gene3D" id="1.10.10.60">
    <property type="entry name" value="Homeodomain-like"/>
    <property type="match status" value="1"/>
</dbReference>
<accession>A0A1I8F5E7</accession>
<organism evidence="1 2">
    <name type="scientific">Macrostomum lignano</name>
    <dbReference type="NCBI Taxonomy" id="282301"/>
    <lineage>
        <taxon>Eukaryota</taxon>
        <taxon>Metazoa</taxon>
        <taxon>Spiralia</taxon>
        <taxon>Lophotrochozoa</taxon>
        <taxon>Platyhelminthes</taxon>
        <taxon>Rhabditophora</taxon>
        <taxon>Macrostomorpha</taxon>
        <taxon>Macrostomida</taxon>
        <taxon>Macrostomidae</taxon>
        <taxon>Macrostomum</taxon>
    </lineage>
</organism>
<dbReference type="Proteomes" id="UP000095280">
    <property type="component" value="Unplaced"/>
</dbReference>
<reference evidence="2" key="1">
    <citation type="submission" date="2016-11" db="UniProtKB">
        <authorList>
            <consortium name="WormBaseParasite"/>
        </authorList>
    </citation>
    <scope>IDENTIFICATION</scope>
</reference>
<evidence type="ECO:0000313" key="1">
    <source>
        <dbReference type="Proteomes" id="UP000095280"/>
    </source>
</evidence>
<dbReference type="InterPro" id="IPR009057">
    <property type="entry name" value="Homeodomain-like_sf"/>
</dbReference>
<protein>
    <submittedName>
        <fullName evidence="2">Secreted protein</fullName>
    </submittedName>
</protein>
<sequence>NHSNAALTHRETASVSSHKRVRTAFSSDQLLSLETEFSVSMYLTRIRRNWHCSAIESERVRYKKETQLLSPAGEKREVGSSCSKCRRLRTCNKRLLDHR</sequence>
<dbReference type="WBParaSite" id="maker-unitig_21143-snap-gene-0.3-mRNA-1">
    <property type="protein sequence ID" value="maker-unitig_21143-snap-gene-0.3-mRNA-1"/>
    <property type="gene ID" value="maker-unitig_21143-snap-gene-0.3"/>
</dbReference>
<evidence type="ECO:0000313" key="2">
    <source>
        <dbReference type="WBParaSite" id="maker-unitig_21143-snap-gene-0.3-mRNA-1"/>
    </source>
</evidence>
<dbReference type="AlphaFoldDB" id="A0A1I8F5E7"/>
<keyword evidence="1" id="KW-1185">Reference proteome</keyword>
<dbReference type="SUPFAM" id="SSF46689">
    <property type="entry name" value="Homeodomain-like"/>
    <property type="match status" value="1"/>
</dbReference>
<proteinExistence type="predicted"/>